<dbReference type="EMBL" id="JBHTIH010000002">
    <property type="protein sequence ID" value="MFD0738477.1"/>
    <property type="molecule type" value="Genomic_DNA"/>
</dbReference>
<reference evidence="2" key="1">
    <citation type="journal article" date="2019" name="Int. J. Syst. Evol. Microbiol.">
        <title>The Global Catalogue of Microorganisms (GCM) 10K type strain sequencing project: providing services to taxonomists for standard genome sequencing and annotation.</title>
        <authorList>
            <consortium name="The Broad Institute Genomics Platform"/>
            <consortium name="The Broad Institute Genome Sequencing Center for Infectious Disease"/>
            <person name="Wu L."/>
            <person name="Ma J."/>
        </authorList>
    </citation>
    <scope>NUCLEOTIDE SEQUENCE [LARGE SCALE GENOMIC DNA]</scope>
    <source>
        <strain evidence="2">CCUG 55491</strain>
    </source>
</reference>
<evidence type="ECO:0000313" key="1">
    <source>
        <dbReference type="EMBL" id="MFD0738477.1"/>
    </source>
</evidence>
<gene>
    <name evidence="1" type="ORF">ACFQZQ_04140</name>
</gene>
<comment type="caution">
    <text evidence="1">The sequence shown here is derived from an EMBL/GenBank/DDBJ whole genome shotgun (WGS) entry which is preliminary data.</text>
</comment>
<proteinExistence type="predicted"/>
<accession>A0ABW2YJ75</accession>
<evidence type="ECO:0000313" key="2">
    <source>
        <dbReference type="Proteomes" id="UP001597090"/>
    </source>
</evidence>
<sequence length="530" mass="58192">MQSIHDVPRESRLMNLRGFLLCALLLLLGAGLAPNLAQAQAVVLTQVQRQAYLNYYAPLILQRAEEDSSKPGRDWISNYDFDRDGNFANNRYTWANVLASYVAAGAAGTGAYQNWRIRPTLYSSLVEYQDGTRKGLLLLYHVFHPVDKMAGAIHDWERIEISIRAVTGTPGAAGEYVGHVTVTSHGDHVMRSAGSSDLRFMQVASGKHVMIWQADEDTGYGSTHAHELHFVQDAYSTISASVSSNGTADVDVTNDDDKNVHYVWVPETSSAAVTAWSAKAISYSSASSLASRRDSQTSWSQVKRITYELQDLADVFATQWGGSTWWTNWTDDATEEVLLQSPIVNEAGLAEVPAGLQRFYLGSRDAYSADQTDGREGVIGKSWFWGGYSAEQNADDFPIDSGDDFGGYSGAGRDSFNRNRADASGDYGSLGNYWRQHDFFVHSGVLNTSEHNEAGIWLVGTWYLPQNGGFDGRWAQLFDDRRDFEAAPLPPPPPPPSCPVSAAQQCENNGGTWNSITCTCRALCSGCQIP</sequence>
<name>A0ABW2YJ75_9GAMM</name>
<dbReference type="RefSeq" id="WP_386811397.1">
    <property type="nucleotide sequence ID" value="NZ_JBHTIH010000002.1"/>
</dbReference>
<protein>
    <submittedName>
        <fullName evidence="1">Uncharacterized protein</fullName>
    </submittedName>
</protein>
<keyword evidence="2" id="KW-1185">Reference proteome</keyword>
<dbReference type="Proteomes" id="UP001597090">
    <property type="component" value="Unassembled WGS sequence"/>
</dbReference>
<organism evidence="1 2">
    <name type="scientific">Lysobacter koreensis</name>
    <dbReference type="NCBI Taxonomy" id="266122"/>
    <lineage>
        <taxon>Bacteria</taxon>
        <taxon>Pseudomonadati</taxon>
        <taxon>Pseudomonadota</taxon>
        <taxon>Gammaproteobacteria</taxon>
        <taxon>Lysobacterales</taxon>
        <taxon>Lysobacteraceae</taxon>
        <taxon>Lysobacter</taxon>
    </lineage>
</organism>